<protein>
    <recommendedName>
        <fullName evidence="2">Tc1-like transposase DDE domain-containing protein</fullName>
    </recommendedName>
</protein>
<dbReference type="Gene3D" id="3.30.420.10">
    <property type="entry name" value="Ribonuclease H-like superfamily/Ribonuclease H"/>
    <property type="match status" value="1"/>
</dbReference>
<dbReference type="GO" id="GO:0003676">
    <property type="term" value="F:nucleic acid binding"/>
    <property type="evidence" value="ECO:0007669"/>
    <property type="project" value="InterPro"/>
</dbReference>
<dbReference type="InterPro" id="IPR038717">
    <property type="entry name" value="Tc1-like_DDE_dom"/>
</dbReference>
<feature type="domain" description="Tc1-like transposase DDE" evidence="2">
    <location>
        <begin position="195"/>
        <end position="283"/>
    </location>
</feature>
<dbReference type="InterPro" id="IPR036397">
    <property type="entry name" value="RNaseH_sf"/>
</dbReference>
<proteinExistence type="predicted"/>
<organism evidence="3">
    <name type="scientific">Lichtheimia ramosa</name>
    <dbReference type="NCBI Taxonomy" id="688394"/>
    <lineage>
        <taxon>Eukaryota</taxon>
        <taxon>Fungi</taxon>
        <taxon>Fungi incertae sedis</taxon>
        <taxon>Mucoromycota</taxon>
        <taxon>Mucoromycotina</taxon>
        <taxon>Mucoromycetes</taxon>
        <taxon>Mucorales</taxon>
        <taxon>Lichtheimiaceae</taxon>
        <taxon>Lichtheimia</taxon>
    </lineage>
</organism>
<dbReference type="PANTHER" id="PTHR46564">
    <property type="entry name" value="TRANSPOSASE"/>
    <property type="match status" value="1"/>
</dbReference>
<reference evidence="3" key="1">
    <citation type="journal article" date="2014" name="Genome Announc.">
        <title>De novo whole-genome sequence and genome annotation of Lichtheimia ramosa.</title>
        <authorList>
            <person name="Linde J."/>
            <person name="Schwartze V."/>
            <person name="Binder U."/>
            <person name="Lass-Florl C."/>
            <person name="Voigt K."/>
            <person name="Horn F."/>
        </authorList>
    </citation>
    <scope>NUCLEOTIDE SEQUENCE</scope>
    <source>
        <strain evidence="3">JMRC FSU:6197</strain>
    </source>
</reference>
<name>A0A077WTL6_9FUNG</name>
<gene>
    <name evidence="3" type="ORF">LRAMOSA11146</name>
</gene>
<dbReference type="NCBIfam" id="NF033545">
    <property type="entry name" value="transpos_IS630"/>
    <property type="match status" value="1"/>
</dbReference>
<dbReference type="OrthoDB" id="2207820at2759"/>
<dbReference type="PANTHER" id="PTHR46564:SF1">
    <property type="entry name" value="TRANSPOSASE"/>
    <property type="match status" value="1"/>
</dbReference>
<sequence length="337" mass="37982">MDQDNPDPDGGLPTTASKTTRPVGRPSKLGEEHAAFLTNLVDENPSLALDQMMESLTKQFEGLEVSKTALYNFTTEKCRITFKKAHFHSVERNSPAKIEERFNWVTRWLNTDMDFCSNCVFIDESAFHINMKRSSAWSTKGTRATVTVPKTRAKTTTILGAISPYGVVQISVRLPKAMPPSKKRKAAGSTKTVSATKSGTVTGHYFNFVASTLDVMDQHEEFKGNYLVMDNAPIHKHDDIAKYIQSRGYGCIYLPSYSPELNPIEQFWSVVKAKLKRHRLLEEETLTSRIRGACNEVYFSDLKGFCKYSVSKFDDLFATQTSLINMTIPLSEHCFFV</sequence>
<evidence type="ECO:0000256" key="1">
    <source>
        <dbReference type="SAM" id="MobiDB-lite"/>
    </source>
</evidence>
<accession>A0A077WTL6</accession>
<evidence type="ECO:0000313" key="3">
    <source>
        <dbReference type="EMBL" id="CDS10660.1"/>
    </source>
</evidence>
<dbReference type="EMBL" id="LK023339">
    <property type="protein sequence ID" value="CDS10660.1"/>
    <property type="molecule type" value="Genomic_DNA"/>
</dbReference>
<dbReference type="AlphaFoldDB" id="A0A077WTL6"/>
<dbReference type="InterPro" id="IPR047655">
    <property type="entry name" value="Transpos_IS630-like"/>
</dbReference>
<evidence type="ECO:0000259" key="2">
    <source>
        <dbReference type="Pfam" id="PF13358"/>
    </source>
</evidence>
<feature type="region of interest" description="Disordered" evidence="1">
    <location>
        <begin position="1"/>
        <end position="27"/>
    </location>
</feature>
<dbReference type="Pfam" id="PF13358">
    <property type="entry name" value="DDE_3"/>
    <property type="match status" value="1"/>
</dbReference>